<proteinExistence type="predicted"/>
<name>A0A9P5YI51_9AGAR</name>
<dbReference type="EMBL" id="MU156078">
    <property type="protein sequence ID" value="KAF9470313.1"/>
    <property type="molecule type" value="Genomic_DNA"/>
</dbReference>
<feature type="region of interest" description="Disordered" evidence="1">
    <location>
        <begin position="53"/>
        <end position="99"/>
    </location>
</feature>
<dbReference type="AlphaFoldDB" id="A0A9P5YI51"/>
<protein>
    <submittedName>
        <fullName evidence="2">Uncharacterized protein</fullName>
    </submittedName>
</protein>
<keyword evidence="3" id="KW-1185">Reference proteome</keyword>
<feature type="compositionally biased region" description="Basic and acidic residues" evidence="1">
    <location>
        <begin position="90"/>
        <end position="99"/>
    </location>
</feature>
<organism evidence="2 3">
    <name type="scientific">Pholiota conissans</name>
    <dbReference type="NCBI Taxonomy" id="109636"/>
    <lineage>
        <taxon>Eukaryota</taxon>
        <taxon>Fungi</taxon>
        <taxon>Dikarya</taxon>
        <taxon>Basidiomycota</taxon>
        <taxon>Agaricomycotina</taxon>
        <taxon>Agaricomycetes</taxon>
        <taxon>Agaricomycetidae</taxon>
        <taxon>Agaricales</taxon>
        <taxon>Agaricineae</taxon>
        <taxon>Strophariaceae</taxon>
        <taxon>Pholiota</taxon>
    </lineage>
</organism>
<evidence type="ECO:0000313" key="3">
    <source>
        <dbReference type="Proteomes" id="UP000807469"/>
    </source>
</evidence>
<gene>
    <name evidence="2" type="ORF">BDN70DRAFT_939824</name>
</gene>
<comment type="caution">
    <text evidence="2">The sequence shown here is derived from an EMBL/GenBank/DDBJ whole genome shotgun (WGS) entry which is preliminary data.</text>
</comment>
<evidence type="ECO:0000256" key="1">
    <source>
        <dbReference type="SAM" id="MobiDB-lite"/>
    </source>
</evidence>
<evidence type="ECO:0000313" key="2">
    <source>
        <dbReference type="EMBL" id="KAF9470313.1"/>
    </source>
</evidence>
<sequence>MVDLYSSTTTTLSLPPSLAASYSPLLRDVAGALTHTTLPTLLKAMHHTGQRWMDDNTNDDDVPAHATPTITTRHHQRDNRDSTITTGCMDEWRAGHEDR</sequence>
<accession>A0A9P5YI51</accession>
<reference evidence="2" key="1">
    <citation type="submission" date="2020-11" db="EMBL/GenBank/DDBJ databases">
        <authorList>
            <consortium name="DOE Joint Genome Institute"/>
            <person name="Ahrendt S."/>
            <person name="Riley R."/>
            <person name="Andreopoulos W."/>
            <person name="Labutti K."/>
            <person name="Pangilinan J."/>
            <person name="Ruiz-Duenas F.J."/>
            <person name="Barrasa J.M."/>
            <person name="Sanchez-Garcia M."/>
            <person name="Camarero S."/>
            <person name="Miyauchi S."/>
            <person name="Serrano A."/>
            <person name="Linde D."/>
            <person name="Babiker R."/>
            <person name="Drula E."/>
            <person name="Ayuso-Fernandez I."/>
            <person name="Pacheco R."/>
            <person name="Padilla G."/>
            <person name="Ferreira P."/>
            <person name="Barriuso J."/>
            <person name="Kellner H."/>
            <person name="Castanera R."/>
            <person name="Alfaro M."/>
            <person name="Ramirez L."/>
            <person name="Pisabarro A.G."/>
            <person name="Kuo A."/>
            <person name="Tritt A."/>
            <person name="Lipzen A."/>
            <person name="He G."/>
            <person name="Yan M."/>
            <person name="Ng V."/>
            <person name="Cullen D."/>
            <person name="Martin F."/>
            <person name="Rosso M.-N."/>
            <person name="Henrissat B."/>
            <person name="Hibbett D."/>
            <person name="Martinez A.T."/>
            <person name="Grigoriev I.V."/>
        </authorList>
    </citation>
    <scope>NUCLEOTIDE SEQUENCE</scope>
    <source>
        <strain evidence="2">CIRM-BRFM 674</strain>
    </source>
</reference>
<dbReference type="Proteomes" id="UP000807469">
    <property type="component" value="Unassembled WGS sequence"/>
</dbReference>